<proteinExistence type="predicted"/>
<evidence type="ECO:0000256" key="3">
    <source>
        <dbReference type="ARBA" id="ARBA00023163"/>
    </source>
</evidence>
<dbReference type="Gene3D" id="1.20.120.530">
    <property type="entry name" value="GntR ligand-binding domain-like"/>
    <property type="match status" value="1"/>
</dbReference>
<dbReference type="Gene3D" id="1.10.10.10">
    <property type="entry name" value="Winged helix-like DNA-binding domain superfamily/Winged helix DNA-binding domain"/>
    <property type="match status" value="1"/>
</dbReference>
<sequence length="236" mass="25906">MGPVAGPVGRGDEGARVSVDTVRAGSLGDRLAHVLRVAIVRGELAPGERLVEEGVARQYDVSRGPVRDALRVLAAEHLVESERRGYVVRGVGAADVDELYDVRSALEAVAVRAAAEHADEVDWSASEAALAGMREAADAGDWYTYAAHDLAFHSTLYAAVPNRRLRTLWEQIEPTFAVMLQETNKQDVDLHPSCADHERLLDAIRTPRLDEALAYLDEHLAGSRRRMKDALQQPRR</sequence>
<dbReference type="SUPFAM" id="SSF48008">
    <property type="entry name" value="GntR ligand-binding domain-like"/>
    <property type="match status" value="1"/>
</dbReference>
<dbReference type="SMART" id="SM00345">
    <property type="entry name" value="HTH_GNTR"/>
    <property type="match status" value="1"/>
</dbReference>
<dbReference type="EMBL" id="FTMI01000002">
    <property type="protein sequence ID" value="SIQ11330.1"/>
    <property type="molecule type" value="Genomic_DNA"/>
</dbReference>
<evidence type="ECO:0000259" key="4">
    <source>
        <dbReference type="PROSITE" id="PS50949"/>
    </source>
</evidence>
<keyword evidence="6" id="KW-1185">Reference proteome</keyword>
<dbReference type="GO" id="GO:0003677">
    <property type="term" value="F:DNA binding"/>
    <property type="evidence" value="ECO:0007669"/>
    <property type="project" value="UniProtKB-KW"/>
</dbReference>
<dbReference type="SMART" id="SM00895">
    <property type="entry name" value="FCD"/>
    <property type="match status" value="1"/>
</dbReference>
<feature type="domain" description="HTH gntR-type" evidence="4">
    <location>
        <begin position="25"/>
        <end position="91"/>
    </location>
</feature>
<accession>A0A1N6Q467</accession>
<dbReference type="PANTHER" id="PTHR43537">
    <property type="entry name" value="TRANSCRIPTIONAL REGULATOR, GNTR FAMILY"/>
    <property type="match status" value="1"/>
</dbReference>
<organism evidence="5 6">
    <name type="scientific">Cellulosimicrobium aquatile</name>
    <dbReference type="NCBI Taxonomy" id="1612203"/>
    <lineage>
        <taxon>Bacteria</taxon>
        <taxon>Bacillati</taxon>
        <taxon>Actinomycetota</taxon>
        <taxon>Actinomycetes</taxon>
        <taxon>Micrococcales</taxon>
        <taxon>Promicromonosporaceae</taxon>
        <taxon>Cellulosimicrobium</taxon>
    </lineage>
</organism>
<gene>
    <name evidence="5" type="ORF">SAMN05518682_1318</name>
</gene>
<dbReference type="GO" id="GO:0003700">
    <property type="term" value="F:DNA-binding transcription factor activity"/>
    <property type="evidence" value="ECO:0007669"/>
    <property type="project" value="InterPro"/>
</dbReference>
<evidence type="ECO:0000313" key="5">
    <source>
        <dbReference type="EMBL" id="SIQ11330.1"/>
    </source>
</evidence>
<keyword evidence="3" id="KW-0804">Transcription</keyword>
<dbReference type="InterPro" id="IPR011711">
    <property type="entry name" value="GntR_C"/>
</dbReference>
<evidence type="ECO:0000256" key="2">
    <source>
        <dbReference type="ARBA" id="ARBA00023125"/>
    </source>
</evidence>
<dbReference type="AlphaFoldDB" id="A0A1N6Q467"/>
<dbReference type="Pfam" id="PF00392">
    <property type="entry name" value="GntR"/>
    <property type="match status" value="1"/>
</dbReference>
<dbReference type="InterPro" id="IPR008920">
    <property type="entry name" value="TF_FadR/GntR_C"/>
</dbReference>
<dbReference type="CDD" id="cd07377">
    <property type="entry name" value="WHTH_GntR"/>
    <property type="match status" value="1"/>
</dbReference>
<protein>
    <submittedName>
        <fullName evidence="5">Transcriptional regulator, GntR family</fullName>
    </submittedName>
</protein>
<dbReference type="PANTHER" id="PTHR43537:SF5">
    <property type="entry name" value="UXU OPERON TRANSCRIPTIONAL REGULATOR"/>
    <property type="match status" value="1"/>
</dbReference>
<name>A0A1N6Q467_9MICO</name>
<dbReference type="InterPro" id="IPR036390">
    <property type="entry name" value="WH_DNA-bd_sf"/>
</dbReference>
<dbReference type="Proteomes" id="UP000186235">
    <property type="component" value="Unassembled WGS sequence"/>
</dbReference>
<dbReference type="PROSITE" id="PS50949">
    <property type="entry name" value="HTH_GNTR"/>
    <property type="match status" value="1"/>
</dbReference>
<keyword evidence="1" id="KW-0805">Transcription regulation</keyword>
<dbReference type="SUPFAM" id="SSF46785">
    <property type="entry name" value="Winged helix' DNA-binding domain"/>
    <property type="match status" value="1"/>
</dbReference>
<evidence type="ECO:0000256" key="1">
    <source>
        <dbReference type="ARBA" id="ARBA00023015"/>
    </source>
</evidence>
<dbReference type="InterPro" id="IPR036388">
    <property type="entry name" value="WH-like_DNA-bd_sf"/>
</dbReference>
<evidence type="ECO:0000313" key="6">
    <source>
        <dbReference type="Proteomes" id="UP000186235"/>
    </source>
</evidence>
<reference evidence="6" key="1">
    <citation type="submission" date="2017-01" db="EMBL/GenBank/DDBJ databases">
        <authorList>
            <person name="Varghese N."/>
            <person name="Submissions S."/>
        </authorList>
    </citation>
    <scope>NUCLEOTIDE SEQUENCE [LARGE SCALE GENOMIC DNA]</scope>
    <source>
        <strain evidence="6">3bp</strain>
    </source>
</reference>
<dbReference type="Pfam" id="PF07729">
    <property type="entry name" value="FCD"/>
    <property type="match status" value="1"/>
</dbReference>
<dbReference type="InterPro" id="IPR000524">
    <property type="entry name" value="Tscrpt_reg_HTH_GntR"/>
</dbReference>
<keyword evidence="2" id="KW-0238">DNA-binding</keyword>